<organism evidence="2 3">
    <name type="scientific">Lactuca saligna</name>
    <name type="common">Willowleaf lettuce</name>
    <dbReference type="NCBI Taxonomy" id="75948"/>
    <lineage>
        <taxon>Eukaryota</taxon>
        <taxon>Viridiplantae</taxon>
        <taxon>Streptophyta</taxon>
        <taxon>Embryophyta</taxon>
        <taxon>Tracheophyta</taxon>
        <taxon>Spermatophyta</taxon>
        <taxon>Magnoliopsida</taxon>
        <taxon>eudicotyledons</taxon>
        <taxon>Gunneridae</taxon>
        <taxon>Pentapetalae</taxon>
        <taxon>asterids</taxon>
        <taxon>campanulids</taxon>
        <taxon>Asterales</taxon>
        <taxon>Asteraceae</taxon>
        <taxon>Cichorioideae</taxon>
        <taxon>Cichorieae</taxon>
        <taxon>Lactucinae</taxon>
        <taxon>Lactuca</taxon>
    </lineage>
</organism>
<evidence type="ECO:0000313" key="2">
    <source>
        <dbReference type="EMBL" id="CAI9270838.1"/>
    </source>
</evidence>
<gene>
    <name evidence="2" type="ORF">LSALG_LOCUS11130</name>
</gene>
<dbReference type="Gene3D" id="3.40.50.1110">
    <property type="entry name" value="SGNH hydrolase"/>
    <property type="match status" value="1"/>
</dbReference>
<evidence type="ECO:0000256" key="1">
    <source>
        <dbReference type="ARBA" id="ARBA00008668"/>
    </source>
</evidence>
<dbReference type="InterPro" id="IPR036514">
    <property type="entry name" value="SGNH_hydro_sf"/>
</dbReference>
<dbReference type="InterPro" id="IPR050592">
    <property type="entry name" value="GDSL_lipolytic_enzyme"/>
</dbReference>
<dbReference type="GO" id="GO:0016788">
    <property type="term" value="F:hydrolase activity, acting on ester bonds"/>
    <property type="evidence" value="ECO:0007669"/>
    <property type="project" value="InterPro"/>
</dbReference>
<dbReference type="CDD" id="cd01837">
    <property type="entry name" value="SGNH_plant_lipase_like"/>
    <property type="match status" value="1"/>
</dbReference>
<keyword evidence="3" id="KW-1185">Reference proteome</keyword>
<dbReference type="SUPFAM" id="SSF52266">
    <property type="entry name" value="SGNH hydrolase"/>
    <property type="match status" value="1"/>
</dbReference>
<comment type="similarity">
    <text evidence="1">Belongs to the 'GDSL' lipolytic enzyme family.</text>
</comment>
<accession>A0AA35VZZ4</accession>
<dbReference type="FunFam" id="3.40.50.1110:FF:000003">
    <property type="entry name" value="GDSL esterase/lipase APG"/>
    <property type="match status" value="1"/>
</dbReference>
<reference evidence="2" key="1">
    <citation type="submission" date="2023-04" db="EMBL/GenBank/DDBJ databases">
        <authorList>
            <person name="Vijverberg K."/>
            <person name="Xiong W."/>
            <person name="Schranz E."/>
        </authorList>
    </citation>
    <scope>NUCLEOTIDE SEQUENCE</scope>
</reference>
<sequence>MYLRYMMKPLTLIKLSYFSTSLITFLFTILCFGDNGRARVTLPENATIPAVIVFGDSIIDQGNNNNLNTLTKANFSPYGKDFVAGKSTGRFSNNRTPADMFVEQLGIKELLPAYLDPSLDDEELLTGVSFASGGCGYDPQTSKIVSVLSLTDQLQQFKEYIEKVKRMVGERRTQSILANSLFLVVAGTDDIANTYYTIGIRRLQYDILSYTNLIVSSASDFIQDIYQLGARRIGVFGVPPIGCLPSQRTFNDDGIRVCREEYNNASKLYNIKLQQELEDLKQANVQSRIVYFDIYNSILSIIKNPLQYGLQVVDRGCCGTGYIEVSILCNHLIPTCHDDSKYFFWDSFHPTDKGYNILVSLTDMEADK</sequence>
<name>A0AA35VZZ4_LACSI</name>
<dbReference type="AlphaFoldDB" id="A0AA35VZZ4"/>
<dbReference type="PANTHER" id="PTHR45642">
    <property type="entry name" value="GDSL ESTERASE/LIPASE EXL3"/>
    <property type="match status" value="1"/>
</dbReference>
<proteinExistence type="inferred from homology"/>
<dbReference type="EMBL" id="OX465078">
    <property type="protein sequence ID" value="CAI9270838.1"/>
    <property type="molecule type" value="Genomic_DNA"/>
</dbReference>
<dbReference type="Pfam" id="PF00657">
    <property type="entry name" value="Lipase_GDSL"/>
    <property type="match status" value="1"/>
</dbReference>
<dbReference type="Proteomes" id="UP001177003">
    <property type="component" value="Chromosome 2"/>
</dbReference>
<dbReference type="PANTHER" id="PTHR45642:SF150">
    <property type="entry name" value="GDSL ESTERASE_LIPASE EXL3"/>
    <property type="match status" value="1"/>
</dbReference>
<evidence type="ECO:0000313" key="3">
    <source>
        <dbReference type="Proteomes" id="UP001177003"/>
    </source>
</evidence>
<protein>
    <submittedName>
        <fullName evidence="2">Uncharacterized protein</fullName>
    </submittedName>
</protein>
<dbReference type="InterPro" id="IPR035669">
    <property type="entry name" value="SGNH_plant_lipase-like"/>
</dbReference>
<dbReference type="InterPro" id="IPR001087">
    <property type="entry name" value="GDSL"/>
</dbReference>